<keyword evidence="10 15" id="KW-1133">Transmembrane helix</keyword>
<dbReference type="GO" id="GO:0046872">
    <property type="term" value="F:metal ion binding"/>
    <property type="evidence" value="ECO:0007669"/>
    <property type="project" value="UniProtKB-UniRule"/>
</dbReference>
<keyword evidence="17" id="KW-1185">Reference proteome</keyword>
<dbReference type="OrthoDB" id="16906at2759"/>
<dbReference type="GO" id="GO:0009916">
    <property type="term" value="F:alternative oxidase activity"/>
    <property type="evidence" value="ECO:0007669"/>
    <property type="project" value="UniProtKB-UniRule"/>
</dbReference>
<name>A0A9D4Z320_CHLVU</name>
<comment type="caution">
    <text evidence="16">The sequence shown here is derived from an EMBL/GenBank/DDBJ whole genome shotgun (WGS) entry which is preliminary data.</text>
</comment>
<dbReference type="Gene3D" id="1.20.1260.140">
    <property type="entry name" value="Alternative oxidase"/>
    <property type="match status" value="1"/>
</dbReference>
<dbReference type="AlphaFoldDB" id="A0A9D4Z320"/>
<comment type="catalytic activity">
    <reaction evidence="1 14">
        <text>2 a ubiquinol + O2 = 2 a ubiquinone + 2 H2O</text>
        <dbReference type="Rhea" id="RHEA:30255"/>
        <dbReference type="Rhea" id="RHEA-COMP:9565"/>
        <dbReference type="Rhea" id="RHEA-COMP:9566"/>
        <dbReference type="ChEBI" id="CHEBI:15377"/>
        <dbReference type="ChEBI" id="CHEBI:15379"/>
        <dbReference type="ChEBI" id="CHEBI:16389"/>
        <dbReference type="ChEBI" id="CHEBI:17976"/>
        <dbReference type="EC" id="1.10.3.11"/>
    </reaction>
</comment>
<dbReference type="InterPro" id="IPR038659">
    <property type="entry name" value="AOX_sf"/>
</dbReference>
<comment type="subcellular location">
    <subcellularLocation>
        <location evidence="2">Membrane</location>
    </subcellularLocation>
</comment>
<evidence type="ECO:0000256" key="2">
    <source>
        <dbReference type="ARBA" id="ARBA00004370"/>
    </source>
</evidence>
<keyword evidence="12 14" id="KW-0408">Iron</keyword>
<evidence type="ECO:0000256" key="4">
    <source>
        <dbReference type="ARBA" id="ARBA00011748"/>
    </source>
</evidence>
<evidence type="ECO:0000313" key="17">
    <source>
        <dbReference type="Proteomes" id="UP001055712"/>
    </source>
</evidence>
<comment type="cofactor">
    <cofactor evidence="14">
        <name>Fe cation</name>
        <dbReference type="ChEBI" id="CHEBI:24875"/>
    </cofactor>
    <text evidence="14">Binds 2 iron ions per subunit.</text>
</comment>
<evidence type="ECO:0000256" key="9">
    <source>
        <dbReference type="ARBA" id="ARBA00022982"/>
    </source>
</evidence>
<dbReference type="EC" id="1.10.3.11" evidence="14"/>
<keyword evidence="7 14" id="KW-0812">Transmembrane</keyword>
<reference evidence="16" key="2">
    <citation type="submission" date="2020-11" db="EMBL/GenBank/DDBJ databases">
        <authorList>
            <person name="Cecchin M."/>
            <person name="Marcolungo L."/>
            <person name="Rossato M."/>
            <person name="Girolomoni L."/>
            <person name="Cosentino E."/>
            <person name="Cuine S."/>
            <person name="Li-Beisson Y."/>
            <person name="Delledonne M."/>
            <person name="Ballottari M."/>
        </authorList>
    </citation>
    <scope>NUCLEOTIDE SEQUENCE</scope>
    <source>
        <strain evidence="16">211/11P</strain>
        <tissue evidence="16">Whole cell</tissue>
    </source>
</reference>
<feature type="transmembrane region" description="Helical" evidence="15">
    <location>
        <begin position="74"/>
        <end position="96"/>
    </location>
</feature>
<dbReference type="PANTHER" id="PTHR31803">
    <property type="entry name" value="ALTERNATIVE OXIDASE"/>
    <property type="match status" value="1"/>
</dbReference>
<evidence type="ECO:0000313" key="16">
    <source>
        <dbReference type="EMBL" id="KAI3438922.1"/>
    </source>
</evidence>
<protein>
    <recommendedName>
        <fullName evidence="14">Ubiquinol oxidase</fullName>
        <ecNumber evidence="14">1.10.3.11</ecNumber>
    </recommendedName>
</protein>
<evidence type="ECO:0000256" key="10">
    <source>
        <dbReference type="ARBA" id="ARBA00022989"/>
    </source>
</evidence>
<dbReference type="PANTHER" id="PTHR31803:SF3">
    <property type="entry name" value="ALTERNATIVE OXIDASE"/>
    <property type="match status" value="1"/>
</dbReference>
<dbReference type="GO" id="GO:0106292">
    <property type="term" value="F:superoxide-generating NADPH oxidase activity"/>
    <property type="evidence" value="ECO:0007669"/>
    <property type="project" value="UniProtKB-ARBA"/>
</dbReference>
<comment type="subunit">
    <text evidence="4">Homodimer; disulfide-linked.</text>
</comment>
<keyword evidence="13 14" id="KW-0472">Membrane</keyword>
<evidence type="ECO:0000256" key="14">
    <source>
        <dbReference type="RuleBase" id="RU003779"/>
    </source>
</evidence>
<dbReference type="Pfam" id="PF01786">
    <property type="entry name" value="AOX"/>
    <property type="match status" value="1"/>
</dbReference>
<feature type="transmembrane region" description="Helical" evidence="15">
    <location>
        <begin position="177"/>
        <end position="201"/>
    </location>
</feature>
<keyword evidence="5" id="KW-0813">Transport</keyword>
<dbReference type="GO" id="GO:0005739">
    <property type="term" value="C:mitochondrion"/>
    <property type="evidence" value="ECO:0007669"/>
    <property type="project" value="TreeGrafter"/>
</dbReference>
<evidence type="ECO:0000256" key="1">
    <source>
        <dbReference type="ARBA" id="ARBA00001192"/>
    </source>
</evidence>
<reference evidence="16" key="1">
    <citation type="journal article" date="2019" name="Plant J.">
        <title>Chlorella vulgaris genome assembly and annotation reveals the molecular basis for metabolic acclimation to high light conditions.</title>
        <authorList>
            <person name="Cecchin M."/>
            <person name="Marcolungo L."/>
            <person name="Rossato M."/>
            <person name="Girolomoni L."/>
            <person name="Cosentino E."/>
            <person name="Cuine S."/>
            <person name="Li-Beisson Y."/>
            <person name="Delledonne M."/>
            <person name="Ballottari M."/>
        </authorList>
    </citation>
    <scope>NUCLEOTIDE SEQUENCE</scope>
    <source>
        <strain evidence="16">211/11P</strain>
    </source>
</reference>
<dbReference type="GO" id="GO:0016020">
    <property type="term" value="C:membrane"/>
    <property type="evidence" value="ECO:0007669"/>
    <property type="project" value="UniProtKB-SubCell"/>
</dbReference>
<evidence type="ECO:0000256" key="6">
    <source>
        <dbReference type="ARBA" id="ARBA00022660"/>
    </source>
</evidence>
<dbReference type="Proteomes" id="UP001055712">
    <property type="component" value="Unassembled WGS sequence"/>
</dbReference>
<dbReference type="EMBL" id="SIDB01000001">
    <property type="protein sequence ID" value="KAI3438922.1"/>
    <property type="molecule type" value="Genomic_DNA"/>
</dbReference>
<sequence length="289" mass="31986">MVSTKTTSSLQSGPAGQVPGPRTYGAGYIAPHVSLRKDAIDVETFLSEHQVYTPAYLESVQALHRVPKKAHEYIAWYLHVMARTIIGLLTGTWGMGSGVSERAMGRRILMFTSVGTAGALAGVVANHIRCILWNVNDNGWVRTAAANAECVRMHSGIMAGITWRPRRPPLLARLFHIALQVTTFFQLLVLSFLLPSVALAYDAYRAEEQVFNYSQAIDLIDSGRFSHWRSMQPSALASSYYGLQDGCSLRNVLLRMRADEASMHYIQSVLADLPVLSTNPFIIMESKNK</sequence>
<dbReference type="GO" id="GO:0098803">
    <property type="term" value="C:respiratory chain complex"/>
    <property type="evidence" value="ECO:0007669"/>
    <property type="project" value="UniProtKB-UniRule"/>
</dbReference>
<feature type="transmembrane region" description="Helical" evidence="15">
    <location>
        <begin position="108"/>
        <end position="128"/>
    </location>
</feature>
<organism evidence="16 17">
    <name type="scientific">Chlorella vulgaris</name>
    <name type="common">Green alga</name>
    <dbReference type="NCBI Taxonomy" id="3077"/>
    <lineage>
        <taxon>Eukaryota</taxon>
        <taxon>Viridiplantae</taxon>
        <taxon>Chlorophyta</taxon>
        <taxon>core chlorophytes</taxon>
        <taxon>Trebouxiophyceae</taxon>
        <taxon>Chlorellales</taxon>
        <taxon>Chlorellaceae</taxon>
        <taxon>Chlorella clade</taxon>
        <taxon>Chlorella</taxon>
    </lineage>
</organism>
<accession>A0A9D4Z320</accession>
<keyword evidence="6 14" id="KW-0679">Respiratory chain</keyword>
<evidence type="ECO:0000256" key="8">
    <source>
        <dbReference type="ARBA" id="ARBA00022723"/>
    </source>
</evidence>
<dbReference type="GO" id="GO:0102721">
    <property type="term" value="F:ubiquinol:oxygen oxidoreductase activity"/>
    <property type="evidence" value="ECO:0007669"/>
    <property type="project" value="UniProtKB-EC"/>
</dbReference>
<keyword evidence="11 14" id="KW-0560">Oxidoreductase</keyword>
<proteinExistence type="inferred from homology"/>
<evidence type="ECO:0000256" key="11">
    <source>
        <dbReference type="ARBA" id="ARBA00023002"/>
    </source>
</evidence>
<evidence type="ECO:0000256" key="12">
    <source>
        <dbReference type="ARBA" id="ARBA00023004"/>
    </source>
</evidence>
<evidence type="ECO:0000256" key="7">
    <source>
        <dbReference type="ARBA" id="ARBA00022692"/>
    </source>
</evidence>
<evidence type="ECO:0000256" key="13">
    <source>
        <dbReference type="ARBA" id="ARBA00023136"/>
    </source>
</evidence>
<gene>
    <name evidence="16" type="ORF">D9Q98_001336</name>
</gene>
<dbReference type="GO" id="GO:0010230">
    <property type="term" value="P:alternative respiration"/>
    <property type="evidence" value="ECO:0007669"/>
    <property type="project" value="TreeGrafter"/>
</dbReference>
<comment type="similarity">
    <text evidence="3 14">Belongs to the alternative oxidase family.</text>
</comment>
<evidence type="ECO:0000256" key="3">
    <source>
        <dbReference type="ARBA" id="ARBA00008388"/>
    </source>
</evidence>
<dbReference type="InterPro" id="IPR002680">
    <property type="entry name" value="AOX"/>
</dbReference>
<evidence type="ECO:0000256" key="15">
    <source>
        <dbReference type="SAM" id="Phobius"/>
    </source>
</evidence>
<keyword evidence="9 14" id="KW-0249">Electron transport</keyword>
<keyword evidence="8 14" id="KW-0479">Metal-binding</keyword>
<evidence type="ECO:0000256" key="5">
    <source>
        <dbReference type="ARBA" id="ARBA00022448"/>
    </source>
</evidence>